<keyword evidence="2 5" id="KW-0489">Methyltransferase</keyword>
<dbReference type="InterPro" id="IPR051052">
    <property type="entry name" value="Diverse_substrate_MTase"/>
</dbReference>
<dbReference type="Pfam" id="PF08241">
    <property type="entry name" value="Methyltransf_11"/>
    <property type="match status" value="1"/>
</dbReference>
<proteinExistence type="inferred from homology"/>
<dbReference type="GO" id="GO:0008757">
    <property type="term" value="F:S-adenosylmethionine-dependent methyltransferase activity"/>
    <property type="evidence" value="ECO:0007669"/>
    <property type="project" value="InterPro"/>
</dbReference>
<feature type="domain" description="Methyltransferase type 11" evidence="4">
    <location>
        <begin position="2"/>
        <end position="48"/>
    </location>
</feature>
<evidence type="ECO:0000259" key="4">
    <source>
        <dbReference type="Pfam" id="PF08241"/>
    </source>
</evidence>
<evidence type="ECO:0000256" key="3">
    <source>
        <dbReference type="ARBA" id="ARBA00022679"/>
    </source>
</evidence>
<dbReference type="PANTHER" id="PTHR44942:SF4">
    <property type="entry name" value="METHYLTRANSFERASE TYPE 11 DOMAIN-CONTAINING PROTEIN"/>
    <property type="match status" value="1"/>
</dbReference>
<dbReference type="STRING" id="158441.A0A226CYX9"/>
<evidence type="ECO:0000313" key="5">
    <source>
        <dbReference type="EMBL" id="OXA37611.1"/>
    </source>
</evidence>
<dbReference type="AlphaFoldDB" id="A0A226CYX9"/>
<dbReference type="PANTHER" id="PTHR44942">
    <property type="entry name" value="METHYLTRANSF_11 DOMAIN-CONTAINING PROTEIN"/>
    <property type="match status" value="1"/>
</dbReference>
<dbReference type="Gene3D" id="3.40.50.150">
    <property type="entry name" value="Vaccinia Virus protein VP39"/>
    <property type="match status" value="1"/>
</dbReference>
<evidence type="ECO:0000313" key="6">
    <source>
        <dbReference type="Proteomes" id="UP000198287"/>
    </source>
</evidence>
<evidence type="ECO:0000256" key="2">
    <source>
        <dbReference type="ARBA" id="ARBA00022603"/>
    </source>
</evidence>
<comment type="similarity">
    <text evidence="1">Belongs to the methyltransferase superfamily.</text>
</comment>
<dbReference type="SUPFAM" id="SSF53335">
    <property type="entry name" value="S-adenosyl-L-methionine-dependent methyltransferases"/>
    <property type="match status" value="1"/>
</dbReference>
<dbReference type="InterPro" id="IPR013216">
    <property type="entry name" value="Methyltransf_11"/>
</dbReference>
<evidence type="ECO:0000256" key="1">
    <source>
        <dbReference type="ARBA" id="ARBA00008361"/>
    </source>
</evidence>
<dbReference type="InterPro" id="IPR029063">
    <property type="entry name" value="SAM-dependent_MTases_sf"/>
</dbReference>
<dbReference type="OMA" id="ACRSAHW"/>
<dbReference type="EMBL" id="LNIX01000055">
    <property type="protein sequence ID" value="OXA37611.1"/>
    <property type="molecule type" value="Genomic_DNA"/>
</dbReference>
<dbReference type="Proteomes" id="UP000198287">
    <property type="component" value="Unassembled WGS sequence"/>
</dbReference>
<accession>A0A226CYX9</accession>
<gene>
    <name evidence="5" type="ORF">Fcan01_27701</name>
</gene>
<sequence length="191" mass="21835">MLKSSAEEIPLPDKSIELIIACRSAHWFDLDKLYSEGERVLCPGGVMTFIGTRTMSLTVEYIKDDGRNSELVKITDYIHDFLKPYFPPEAQASTDEYKEIKIPYNDFKRVGGVMDSKVVNLSFIIGLIQSYSMFHNFCRVEGTQEGEDFLENIRKNRFLTATGLEGEDIDEDIFTLKTTYFILMGRLNGTN</sequence>
<reference evidence="5 6" key="1">
    <citation type="submission" date="2015-12" db="EMBL/GenBank/DDBJ databases">
        <title>The genome of Folsomia candida.</title>
        <authorList>
            <person name="Faddeeva A."/>
            <person name="Derks M.F."/>
            <person name="Anvar Y."/>
            <person name="Smit S."/>
            <person name="Van Straalen N."/>
            <person name="Roelofs D."/>
        </authorList>
    </citation>
    <scope>NUCLEOTIDE SEQUENCE [LARGE SCALE GENOMIC DNA]</scope>
    <source>
        <strain evidence="5 6">VU population</strain>
        <tissue evidence="5">Whole body</tissue>
    </source>
</reference>
<keyword evidence="3 5" id="KW-0808">Transferase</keyword>
<comment type="caution">
    <text evidence="5">The sequence shown here is derived from an EMBL/GenBank/DDBJ whole genome shotgun (WGS) entry which is preliminary data.</text>
</comment>
<organism evidence="5 6">
    <name type="scientific">Folsomia candida</name>
    <name type="common">Springtail</name>
    <dbReference type="NCBI Taxonomy" id="158441"/>
    <lineage>
        <taxon>Eukaryota</taxon>
        <taxon>Metazoa</taxon>
        <taxon>Ecdysozoa</taxon>
        <taxon>Arthropoda</taxon>
        <taxon>Hexapoda</taxon>
        <taxon>Collembola</taxon>
        <taxon>Entomobryomorpha</taxon>
        <taxon>Isotomoidea</taxon>
        <taxon>Isotomidae</taxon>
        <taxon>Proisotominae</taxon>
        <taxon>Folsomia</taxon>
    </lineage>
</organism>
<keyword evidence="6" id="KW-1185">Reference proteome</keyword>
<protein>
    <submittedName>
        <fullName evidence="5">Malonyl-[acyl-carrier protein] O-methyltransferase</fullName>
    </submittedName>
</protein>
<dbReference type="OrthoDB" id="8123669at2759"/>
<name>A0A226CYX9_FOLCA</name>
<dbReference type="GO" id="GO:0032259">
    <property type="term" value="P:methylation"/>
    <property type="evidence" value="ECO:0007669"/>
    <property type="project" value="UniProtKB-KW"/>
</dbReference>